<protein>
    <submittedName>
        <fullName evidence="6">Lytic transglycosylase domain-containing protein</fullName>
    </submittedName>
</protein>
<dbReference type="Gene3D" id="1.10.530.10">
    <property type="match status" value="1"/>
</dbReference>
<comment type="similarity">
    <text evidence="1">Belongs to the transglycosylase Slt family.</text>
</comment>
<accession>A0ABU8QJU3</accession>
<dbReference type="InterPro" id="IPR000189">
    <property type="entry name" value="Transglyc_AS"/>
</dbReference>
<dbReference type="Proteomes" id="UP001368270">
    <property type="component" value="Unassembled WGS sequence"/>
</dbReference>
<evidence type="ECO:0000259" key="5">
    <source>
        <dbReference type="Pfam" id="PF01464"/>
    </source>
</evidence>
<evidence type="ECO:0000256" key="3">
    <source>
        <dbReference type="ARBA" id="ARBA00022729"/>
    </source>
</evidence>
<dbReference type="PROSITE" id="PS00922">
    <property type="entry name" value="TRANSGLYCOSYLASE"/>
    <property type="match status" value="1"/>
</dbReference>
<evidence type="ECO:0000256" key="1">
    <source>
        <dbReference type="ARBA" id="ARBA00007734"/>
    </source>
</evidence>
<sequence length="647" mass="71626">MMQRIWAVFLVFIVSSAAWAQQAVDISPVMRAIQSQNWSEAARQSRSYGPVVQDIVEWHRLRAGDGTWRDAQSFLRRNGDWPGLPLLRRKQEPNFADAPADAIYQVFAETGAQTAEGALLLADALKARGLRDEANATITQAWLERAMSDEEHVAYLARYGDVLKSRHVDRLDAMLWKGWRENSQRMYPLVPDGWRKLGAARLALRENRTGVDVLINAVPSSLSDDPGLAYERFLWRMRKDRDAGAAELILSRSEARTLGNPEAWAKRRLALARSEMREGRAAQAYNIAAQHGLIGGSDFAQLEWLAGYIALRYLDEHWLALQHFVFFEQAVQTPISLGRAGYWIGRAYEAMGDQAAAQRAYAGGGAYQTTFYGLLAAEKAGLPVDHSLSGQSNVPNWRGAAFARSTVHEAAKMFLASGEGALAERFWLHLAETQDVLGMAQLGAMAIELNDPHIAVKLGKYFASQGIEIHAPYYPLHPLANRTDLPVPKELALAIARRESEFDPSVVSHANAYGLMQILPGTAKLVAGALGVGYSRSKLLSDPAYNVTLGAAYLDGLSEEFQGNVIMMAAGYNAGPRRPEAWMARLGDPRRAGGPDMIDWIEHIPFTETRNYVMRVSESLPIYRARLGKDPLPIPFSEEIRGSTLAN</sequence>
<gene>
    <name evidence="6" type="ORF">WG622_15690</name>
</gene>
<reference evidence="6 7" key="1">
    <citation type="submission" date="2024-03" db="EMBL/GenBank/DDBJ databases">
        <title>Cognatishimia coralii sp. nov., a marine bacterium isolated from coral surrounding seawater.</title>
        <authorList>
            <person name="Liu X."/>
            <person name="Liu S."/>
            <person name="Sun H."/>
            <person name="Zhang Y."/>
        </authorList>
    </citation>
    <scope>NUCLEOTIDE SEQUENCE [LARGE SCALE GENOMIC DNA]</scope>
    <source>
        <strain evidence="6 7">D5M38</strain>
    </source>
</reference>
<feature type="chain" id="PRO_5046748648" evidence="4">
    <location>
        <begin position="21"/>
        <end position="647"/>
    </location>
</feature>
<dbReference type="InterPro" id="IPR008258">
    <property type="entry name" value="Transglycosylase_SLT_dom_1"/>
</dbReference>
<dbReference type="EMBL" id="JBBGAZ010000011">
    <property type="protein sequence ID" value="MEJ5219699.1"/>
    <property type="molecule type" value="Genomic_DNA"/>
</dbReference>
<dbReference type="RefSeq" id="WP_339404453.1">
    <property type="nucleotide sequence ID" value="NZ_JBBGAZ010000011.1"/>
</dbReference>
<evidence type="ECO:0000313" key="7">
    <source>
        <dbReference type="Proteomes" id="UP001368270"/>
    </source>
</evidence>
<comment type="caution">
    <text evidence="6">The sequence shown here is derived from an EMBL/GenBank/DDBJ whole genome shotgun (WGS) entry which is preliminary data.</text>
</comment>
<dbReference type="Pfam" id="PF01464">
    <property type="entry name" value="SLT"/>
    <property type="match status" value="1"/>
</dbReference>
<evidence type="ECO:0000256" key="4">
    <source>
        <dbReference type="SAM" id="SignalP"/>
    </source>
</evidence>
<comment type="similarity">
    <text evidence="2">Belongs to the virb1 family.</text>
</comment>
<dbReference type="SUPFAM" id="SSF53955">
    <property type="entry name" value="Lysozyme-like"/>
    <property type="match status" value="1"/>
</dbReference>
<keyword evidence="3 4" id="KW-0732">Signal</keyword>
<proteinExistence type="inferred from homology"/>
<dbReference type="PANTHER" id="PTHR37423:SF2">
    <property type="entry name" value="MEMBRANE-BOUND LYTIC MUREIN TRANSGLYCOSYLASE C"/>
    <property type="match status" value="1"/>
</dbReference>
<dbReference type="InterPro" id="IPR008939">
    <property type="entry name" value="Lytic_TGlycosylase_superhlx_U"/>
</dbReference>
<name>A0ABU8QJU3_9RHOB</name>
<evidence type="ECO:0000313" key="6">
    <source>
        <dbReference type="EMBL" id="MEJ5219699.1"/>
    </source>
</evidence>
<feature type="signal peptide" evidence="4">
    <location>
        <begin position="1"/>
        <end position="20"/>
    </location>
</feature>
<dbReference type="SUPFAM" id="SSF48435">
    <property type="entry name" value="Bacterial muramidases"/>
    <property type="match status" value="1"/>
</dbReference>
<feature type="domain" description="Transglycosylase SLT" evidence="5">
    <location>
        <begin position="487"/>
        <end position="585"/>
    </location>
</feature>
<dbReference type="InterPro" id="IPR023346">
    <property type="entry name" value="Lysozyme-like_dom_sf"/>
</dbReference>
<organism evidence="6 7">
    <name type="scientific">Cognatishimia coralii</name>
    <dbReference type="NCBI Taxonomy" id="3083254"/>
    <lineage>
        <taxon>Bacteria</taxon>
        <taxon>Pseudomonadati</taxon>
        <taxon>Pseudomonadota</taxon>
        <taxon>Alphaproteobacteria</taxon>
        <taxon>Rhodobacterales</taxon>
        <taxon>Paracoccaceae</taxon>
        <taxon>Cognatishimia</taxon>
    </lineage>
</organism>
<evidence type="ECO:0000256" key="2">
    <source>
        <dbReference type="ARBA" id="ARBA00009387"/>
    </source>
</evidence>
<keyword evidence="7" id="KW-1185">Reference proteome</keyword>
<dbReference type="PANTHER" id="PTHR37423">
    <property type="entry name" value="SOLUBLE LYTIC MUREIN TRANSGLYCOSYLASE-RELATED"/>
    <property type="match status" value="1"/>
</dbReference>
<dbReference type="Gene3D" id="1.25.20.10">
    <property type="entry name" value="Bacterial muramidases"/>
    <property type="match status" value="1"/>
</dbReference>
<dbReference type="CDD" id="cd13401">
    <property type="entry name" value="Slt70-like"/>
    <property type="match status" value="1"/>
</dbReference>